<dbReference type="AlphaFoldDB" id="A0A060NUL4"/>
<feature type="compositionally biased region" description="Gly residues" evidence="1">
    <location>
        <begin position="171"/>
        <end position="182"/>
    </location>
</feature>
<feature type="compositionally biased region" description="Low complexity" evidence="1">
    <location>
        <begin position="32"/>
        <end position="60"/>
    </location>
</feature>
<reference evidence="5 6" key="1">
    <citation type="journal article" date="2014" name="Nat. Commun.">
        <title>Physiological and genomic features of highly alkaliphilic hydrogen-utilizing Betaproteobacteria from a continental serpentinizing site.</title>
        <authorList>
            <person name="Suzuki S."/>
            <person name="Kuenen J.G."/>
            <person name="Schipper K."/>
            <person name="van der Velde S."/>
            <person name="Ishii S."/>
            <person name="Wu A."/>
            <person name="Sorokin D.Y."/>
            <person name="Tenney A."/>
            <person name="Meng X.Y."/>
            <person name="Morrill P.L."/>
            <person name="Kamagata Y."/>
            <person name="Muyzer G."/>
            <person name="Nealson K.H."/>
        </authorList>
    </citation>
    <scope>NUCLEOTIDE SEQUENCE [LARGE SCALE GENOMIC DNA]</scope>
    <source>
        <strain evidence="5 6">B1</strain>
    </source>
</reference>
<keyword evidence="2" id="KW-0472">Membrane</keyword>
<protein>
    <submittedName>
        <fullName evidence="5">Uncharacterized protein conserved in bacteria</fullName>
    </submittedName>
</protein>
<sequence>MKFWSIFLALMLALTSFDAFAQKRFGGGGSFGQQSGNVQRNATPAQPAQAPGQRAGQATPNQAPASRPWGAMLGGLAAGLGLAWLASSLGLGEEFATLLLFLLAGLAIMVVVGLILRARAASSGRSPFALQGAGGQYTARSYQPGNVGNDASARPWERSQSGFGGSPAPTHGGGNQGGSQGGSLIGSALGGSALGGSQSWGVPADFDTEGFLRASKANFVRIQEAWDRADIAALRTLMSDEMVGHIQAQLAERAAERERAGAPLAQKNEVLMLEAQLLGIEDRGHDYMASVEFSGMMREEGSAGPTPMREVWNITRPKQGPGGWVVAGVQAMH</sequence>
<organism evidence="5 6">
    <name type="scientific">Serpentinimonas maccroryi</name>
    <dbReference type="NCBI Taxonomy" id="1458426"/>
    <lineage>
        <taxon>Bacteria</taxon>
        <taxon>Pseudomonadati</taxon>
        <taxon>Pseudomonadota</taxon>
        <taxon>Betaproteobacteria</taxon>
        <taxon>Burkholderiales</taxon>
        <taxon>Comamonadaceae</taxon>
        <taxon>Serpentinimonas</taxon>
    </lineage>
</organism>
<dbReference type="InterPro" id="IPR007379">
    <property type="entry name" value="Tim44-like_dom"/>
</dbReference>
<dbReference type="EMBL" id="AP014569">
    <property type="protein sequence ID" value="BAO82594.1"/>
    <property type="molecule type" value="Genomic_DNA"/>
</dbReference>
<dbReference type="OrthoDB" id="5297955at2"/>
<dbReference type="SMART" id="SM00978">
    <property type="entry name" value="Tim44"/>
    <property type="match status" value="1"/>
</dbReference>
<gene>
    <name evidence="5" type="ORF">SMCB_0366</name>
</gene>
<feature type="chain" id="PRO_5001584482" evidence="3">
    <location>
        <begin position="22"/>
        <end position="333"/>
    </location>
</feature>
<dbReference type="InterPro" id="IPR032710">
    <property type="entry name" value="NTF2-like_dom_sf"/>
</dbReference>
<name>A0A060NUL4_9BURK</name>
<feature type="region of interest" description="Disordered" evidence="1">
    <location>
        <begin position="32"/>
        <end position="65"/>
    </location>
</feature>
<evidence type="ECO:0000313" key="5">
    <source>
        <dbReference type="EMBL" id="BAO82594.1"/>
    </source>
</evidence>
<proteinExistence type="predicted"/>
<keyword evidence="3" id="KW-0732">Signal</keyword>
<dbReference type="KEGG" id="cbab:SMCB_0366"/>
<evidence type="ECO:0000256" key="2">
    <source>
        <dbReference type="SAM" id="Phobius"/>
    </source>
</evidence>
<dbReference type="STRING" id="1458426.SMCB_0366"/>
<keyword evidence="6" id="KW-1185">Reference proteome</keyword>
<dbReference type="Pfam" id="PF04280">
    <property type="entry name" value="Tim44"/>
    <property type="match status" value="1"/>
</dbReference>
<dbReference type="PANTHER" id="PTHR41542:SF1">
    <property type="entry name" value="BLL5807 PROTEIN"/>
    <property type="match status" value="1"/>
</dbReference>
<evidence type="ECO:0000259" key="4">
    <source>
        <dbReference type="SMART" id="SM00978"/>
    </source>
</evidence>
<feature type="domain" description="Tim44-like" evidence="4">
    <location>
        <begin position="192"/>
        <end position="331"/>
    </location>
</feature>
<dbReference type="RefSeq" id="WP_045534624.1">
    <property type="nucleotide sequence ID" value="NZ_AP014569.1"/>
</dbReference>
<feature type="region of interest" description="Disordered" evidence="1">
    <location>
        <begin position="141"/>
        <end position="182"/>
    </location>
</feature>
<dbReference type="PANTHER" id="PTHR41542">
    <property type="entry name" value="BLL5807 PROTEIN"/>
    <property type="match status" value="1"/>
</dbReference>
<evidence type="ECO:0000313" key="6">
    <source>
        <dbReference type="Proteomes" id="UP000066014"/>
    </source>
</evidence>
<evidence type="ECO:0000256" key="1">
    <source>
        <dbReference type="SAM" id="MobiDB-lite"/>
    </source>
</evidence>
<dbReference type="Gene3D" id="3.10.450.240">
    <property type="match status" value="1"/>
</dbReference>
<evidence type="ECO:0000256" key="3">
    <source>
        <dbReference type="SAM" id="SignalP"/>
    </source>
</evidence>
<feature type="signal peptide" evidence="3">
    <location>
        <begin position="1"/>
        <end position="21"/>
    </location>
</feature>
<dbReference type="Proteomes" id="UP000066014">
    <property type="component" value="Chromosome"/>
</dbReference>
<dbReference type="HOGENOM" id="CLU_052470_0_0_4"/>
<keyword evidence="2" id="KW-1133">Transmembrane helix</keyword>
<dbReference type="SUPFAM" id="SSF54427">
    <property type="entry name" value="NTF2-like"/>
    <property type="match status" value="1"/>
</dbReference>
<keyword evidence="2" id="KW-0812">Transmembrane</keyword>
<feature type="transmembrane region" description="Helical" evidence="2">
    <location>
        <begin position="98"/>
        <end position="116"/>
    </location>
</feature>
<feature type="transmembrane region" description="Helical" evidence="2">
    <location>
        <begin position="69"/>
        <end position="86"/>
    </location>
</feature>
<accession>A0A060NUL4</accession>